<gene>
    <name evidence="3" type="ORF">OHN36_22520</name>
    <name evidence="2" type="ORF">SAMN05216260_101276</name>
</gene>
<protein>
    <submittedName>
        <fullName evidence="2">Uncharacterized protein</fullName>
    </submittedName>
</protein>
<keyword evidence="5" id="KW-1185">Reference proteome</keyword>
<dbReference type="AlphaFoldDB" id="A0A1G7BWB6"/>
<feature type="chain" id="PRO_5011500626" evidence="1">
    <location>
        <begin position="31"/>
        <end position="81"/>
    </location>
</feature>
<evidence type="ECO:0000313" key="2">
    <source>
        <dbReference type="EMBL" id="SDE31282.1"/>
    </source>
</evidence>
<dbReference type="EMBL" id="FNAX01000001">
    <property type="protein sequence ID" value="SDE31282.1"/>
    <property type="molecule type" value="Genomic_DNA"/>
</dbReference>
<accession>A0A1G7BWB6</accession>
<sequence length="81" mass="8990">MKSWRSRIAVAAVIGAAAVTIPLTAGSASAVTDPDGFHLASGSRTHEQCQEEGRYDLEFNGYHEFQCRWDAASGFWEEWVR</sequence>
<proteinExistence type="predicted"/>
<evidence type="ECO:0000256" key="1">
    <source>
        <dbReference type="SAM" id="SignalP"/>
    </source>
</evidence>
<reference evidence="2 4" key="1">
    <citation type="submission" date="2016-10" db="EMBL/GenBank/DDBJ databases">
        <authorList>
            <person name="de Groot N.N."/>
        </authorList>
    </citation>
    <scope>NUCLEOTIDE SEQUENCE [LARGE SCALE GENOMIC DNA]</scope>
    <source>
        <strain evidence="2 4">CGMCC 4.1859</strain>
    </source>
</reference>
<organism evidence="2 4">
    <name type="scientific">Streptomyces griseoaurantiacus</name>
    <dbReference type="NCBI Taxonomy" id="68213"/>
    <lineage>
        <taxon>Bacteria</taxon>
        <taxon>Bacillati</taxon>
        <taxon>Actinomycetota</taxon>
        <taxon>Actinomycetes</taxon>
        <taxon>Kitasatosporales</taxon>
        <taxon>Streptomycetaceae</taxon>
        <taxon>Streptomyces</taxon>
        <taxon>Streptomyces aurantiacus group</taxon>
    </lineage>
</organism>
<feature type="signal peptide" evidence="1">
    <location>
        <begin position="1"/>
        <end position="30"/>
    </location>
</feature>
<dbReference type="Proteomes" id="UP000198614">
    <property type="component" value="Unassembled WGS sequence"/>
</dbReference>
<dbReference type="OrthoDB" id="9910537at2"/>
<evidence type="ECO:0000313" key="4">
    <source>
        <dbReference type="Proteomes" id="UP000198614"/>
    </source>
</evidence>
<dbReference type="Proteomes" id="UP001432161">
    <property type="component" value="Chromosome"/>
</dbReference>
<evidence type="ECO:0000313" key="5">
    <source>
        <dbReference type="Proteomes" id="UP001432161"/>
    </source>
</evidence>
<keyword evidence="1" id="KW-0732">Signal</keyword>
<reference evidence="3" key="2">
    <citation type="submission" date="2022-10" db="EMBL/GenBank/DDBJ databases">
        <title>The complete genomes of actinobacterial strains from the NBC collection.</title>
        <authorList>
            <person name="Joergensen T.S."/>
            <person name="Alvarez Arevalo M."/>
            <person name="Sterndorff E.B."/>
            <person name="Faurdal D."/>
            <person name="Vuksanovic O."/>
            <person name="Mourched A.-S."/>
            <person name="Charusanti P."/>
            <person name="Shaw S."/>
            <person name="Blin K."/>
            <person name="Weber T."/>
        </authorList>
    </citation>
    <scope>NUCLEOTIDE SEQUENCE</scope>
    <source>
        <strain evidence="3">NBC_00489</strain>
    </source>
</reference>
<name>A0A1G7BWB6_9ACTN</name>
<evidence type="ECO:0000313" key="3">
    <source>
        <dbReference type="EMBL" id="WUR39727.1"/>
    </source>
</evidence>
<dbReference type="EMBL" id="CP108330">
    <property type="protein sequence ID" value="WUR39727.1"/>
    <property type="molecule type" value="Genomic_DNA"/>
</dbReference>